<feature type="signal peptide" evidence="1">
    <location>
        <begin position="1"/>
        <end position="18"/>
    </location>
</feature>
<dbReference type="SUPFAM" id="SSF103515">
    <property type="entry name" value="Autotransporter"/>
    <property type="match status" value="1"/>
</dbReference>
<dbReference type="EMBL" id="FQ312005">
    <property type="protein sequence ID" value="CBW27025.1"/>
    <property type="molecule type" value="Genomic_DNA"/>
</dbReference>
<dbReference type="STRING" id="862908.BMS_2222"/>
<organism evidence="2 3">
    <name type="scientific">Halobacteriovorax marinus (strain ATCC BAA-682 / DSM 15412 / SJ)</name>
    <name type="common">Bacteriovorax marinus</name>
    <dbReference type="NCBI Taxonomy" id="862908"/>
    <lineage>
        <taxon>Bacteria</taxon>
        <taxon>Pseudomonadati</taxon>
        <taxon>Bdellovibrionota</taxon>
        <taxon>Bacteriovoracia</taxon>
        <taxon>Bacteriovoracales</taxon>
        <taxon>Halobacteriovoraceae</taxon>
        <taxon>Halobacteriovorax</taxon>
    </lineage>
</organism>
<dbReference type="RefSeq" id="WP_014244803.1">
    <property type="nucleotide sequence ID" value="NC_016620.1"/>
</dbReference>
<reference evidence="3" key="1">
    <citation type="journal article" date="2013" name="ISME J.">
        <title>A small predatory core genome in the divergent marine Bacteriovorax marinus SJ and the terrestrial Bdellovibrio bacteriovorus.</title>
        <authorList>
            <person name="Crossman L.C."/>
            <person name="Chen H."/>
            <person name="Cerdeno-Tarraga A.M."/>
            <person name="Brooks K."/>
            <person name="Quail M.A."/>
            <person name="Pineiro S.A."/>
            <person name="Hobley L."/>
            <person name="Sockett R.E."/>
            <person name="Bentley S.D."/>
            <person name="Parkhill J."/>
            <person name="Williams H.N."/>
            <person name="Stine O.C."/>
        </authorList>
    </citation>
    <scope>NUCLEOTIDE SEQUENCE [LARGE SCALE GENOMIC DNA]</scope>
    <source>
        <strain evidence="3">ATCC BAA-682 / DSM 15412 / SJ</strain>
    </source>
</reference>
<dbReference type="HOGENOM" id="CLU_1353056_0_0_7"/>
<dbReference type="OrthoDB" id="5296486at2"/>
<proteinExistence type="predicted"/>
<evidence type="ECO:0000256" key="1">
    <source>
        <dbReference type="SAM" id="SignalP"/>
    </source>
</evidence>
<dbReference type="AlphaFoldDB" id="E1X454"/>
<dbReference type="KEGG" id="bmx:BMS_2222"/>
<dbReference type="InterPro" id="IPR036709">
    <property type="entry name" value="Autotransporte_beta_dom_sf"/>
</dbReference>
<name>E1X454_HALMS</name>
<evidence type="ECO:0008006" key="4">
    <source>
        <dbReference type="Google" id="ProtNLM"/>
    </source>
</evidence>
<protein>
    <recommendedName>
        <fullName evidence="4">Outer membrane protein beta-barrel domain-containing protein</fullName>
    </recommendedName>
</protein>
<keyword evidence="1" id="KW-0732">Signal</keyword>
<dbReference type="Proteomes" id="UP000008963">
    <property type="component" value="Chromosome"/>
</dbReference>
<feature type="chain" id="PRO_5003154517" description="Outer membrane protein beta-barrel domain-containing protein" evidence="1">
    <location>
        <begin position="19"/>
        <end position="202"/>
    </location>
</feature>
<sequence>MKKISLLLFFALSIKTMAQDTGKSIFSINDVFLGGGSLTQFVGKVQTDESGSKNSFDFLPYIGGGVEFHLYDSFSLIPQLAISFPRSGRDENIKKLTYWFQFPVAYRLEKFQLSFGPGLLYNRISSSGGTQSIRNGTGTTEFPLPNGSSISSNLTLNLGLDWTFYQDISAKFETWIVNLSDSESRSYSYAISAYYHFGEIKW</sequence>
<gene>
    <name evidence="2" type="ordered locus">BMS_2222</name>
</gene>
<dbReference type="PATRIC" id="fig|862908.3.peg.2114"/>
<evidence type="ECO:0000313" key="2">
    <source>
        <dbReference type="EMBL" id="CBW27025.1"/>
    </source>
</evidence>
<accession>E1X454</accession>
<keyword evidence="3" id="KW-1185">Reference proteome</keyword>
<evidence type="ECO:0000313" key="3">
    <source>
        <dbReference type="Proteomes" id="UP000008963"/>
    </source>
</evidence>